<protein>
    <submittedName>
        <fullName evidence="1">Uncharacterized protein</fullName>
    </submittedName>
</protein>
<sequence>MPPNLQCSATAAGTFEGNINAIAHELDTRLISAFGENWAAKEASKNKKQIDQKTMSEIAKIASCAAVPDKELGCSIFFDPEFSSTLGAFTMLPGSAPLRQQFDAALNTLPEGKETAAAEYCMKSVARK</sequence>
<dbReference type="STRING" id="279058.LT85_4091"/>
<dbReference type="RefSeq" id="WP_038492572.1">
    <property type="nucleotide sequence ID" value="NZ_CP009962.1"/>
</dbReference>
<evidence type="ECO:0000313" key="1">
    <source>
        <dbReference type="EMBL" id="AIY43249.1"/>
    </source>
</evidence>
<proteinExistence type="predicted"/>
<name>A0A0A1FI13_9BURK</name>
<dbReference type="AlphaFoldDB" id="A0A0A1FI13"/>
<reference evidence="2" key="1">
    <citation type="journal article" date="2014" name="Soil Biol. Biochem.">
        <title>Structure and function of bacterial communities in ageing soils: Insights from the Mendocino ecological staircase.</title>
        <authorList>
            <person name="Uroz S."/>
            <person name="Tech J.J."/>
            <person name="Sawaya N.A."/>
            <person name="Frey-Klett P."/>
            <person name="Leveau J.H.J."/>
        </authorList>
    </citation>
    <scope>NUCLEOTIDE SEQUENCE [LARGE SCALE GENOMIC DNA]</scope>
    <source>
        <strain evidence="2">Cal35</strain>
    </source>
</reference>
<keyword evidence="2" id="KW-1185">Reference proteome</keyword>
<dbReference type="Proteomes" id="UP000030302">
    <property type="component" value="Chromosome"/>
</dbReference>
<accession>A0A0A1FI13</accession>
<dbReference type="HOGENOM" id="CLU_1955835_0_0_4"/>
<dbReference type="OrthoDB" id="9960734at2"/>
<dbReference type="EMBL" id="CP009962">
    <property type="protein sequence ID" value="AIY43249.1"/>
    <property type="molecule type" value="Genomic_DNA"/>
</dbReference>
<dbReference type="KEGG" id="care:LT85_4091"/>
<evidence type="ECO:0000313" key="2">
    <source>
        <dbReference type="Proteomes" id="UP000030302"/>
    </source>
</evidence>
<organism evidence="1 2">
    <name type="scientific">Collimonas arenae</name>
    <dbReference type="NCBI Taxonomy" id="279058"/>
    <lineage>
        <taxon>Bacteria</taxon>
        <taxon>Pseudomonadati</taxon>
        <taxon>Pseudomonadota</taxon>
        <taxon>Betaproteobacteria</taxon>
        <taxon>Burkholderiales</taxon>
        <taxon>Oxalobacteraceae</taxon>
        <taxon>Collimonas</taxon>
    </lineage>
</organism>
<gene>
    <name evidence="1" type="ORF">LT85_4091</name>
</gene>